<dbReference type="EMBL" id="CP023445">
    <property type="protein sequence ID" value="ATE53614.1"/>
    <property type="molecule type" value="Genomic_DNA"/>
</dbReference>
<name>A0A290Z3Q2_9PSEU</name>
<accession>A0A290Z3Q2</accession>
<dbReference type="KEGG" id="apre:CNX65_10185"/>
<reference evidence="1" key="1">
    <citation type="submission" date="2017-09" db="EMBL/GenBank/DDBJ databases">
        <title>Complete Genome Sequence of ansamitocin-producing Bacterium Actinosynnema pretiosum X47.</title>
        <authorList>
            <person name="Cao G."/>
            <person name="Zong G."/>
            <person name="Zhong C."/>
            <person name="Fu J."/>
        </authorList>
    </citation>
    <scope>NUCLEOTIDE SEQUENCE [LARGE SCALE GENOMIC DNA]</scope>
    <source>
        <strain evidence="1">X47</strain>
    </source>
</reference>
<protein>
    <submittedName>
        <fullName evidence="1">Uncharacterized protein</fullName>
    </submittedName>
</protein>
<sequence>MSDLPTTDSVLAALGFTTRSGPGNTVVIRNESGAPTVTEDWHRARRALDRASKDLLRQSRQLIGSGREVHQQHYELTQAALALQSARGRLSRG</sequence>
<dbReference type="Proteomes" id="UP000218505">
    <property type="component" value="Chromosome"/>
</dbReference>
<gene>
    <name evidence="1" type="ORF">CNX65_10185</name>
</gene>
<dbReference type="RefSeq" id="WP_096492552.1">
    <property type="nucleotide sequence ID" value="NZ_CP023445.1"/>
</dbReference>
<evidence type="ECO:0000313" key="1">
    <source>
        <dbReference type="EMBL" id="ATE53614.1"/>
    </source>
</evidence>
<evidence type="ECO:0000313" key="2">
    <source>
        <dbReference type="Proteomes" id="UP000218505"/>
    </source>
</evidence>
<organism evidence="1 2">
    <name type="scientific">Actinosynnema pretiosum</name>
    <dbReference type="NCBI Taxonomy" id="42197"/>
    <lineage>
        <taxon>Bacteria</taxon>
        <taxon>Bacillati</taxon>
        <taxon>Actinomycetota</taxon>
        <taxon>Actinomycetes</taxon>
        <taxon>Pseudonocardiales</taxon>
        <taxon>Pseudonocardiaceae</taxon>
        <taxon>Actinosynnema</taxon>
    </lineage>
</organism>
<proteinExistence type="predicted"/>
<keyword evidence="2" id="KW-1185">Reference proteome</keyword>
<dbReference type="AlphaFoldDB" id="A0A290Z3Q2"/>